<dbReference type="AlphaFoldDB" id="A0A0F4Z8U7"/>
<accession>A0A0F4Z8U7</accession>
<evidence type="ECO:0000256" key="1">
    <source>
        <dbReference type="ARBA" id="ARBA00008209"/>
    </source>
</evidence>
<dbReference type="Proteomes" id="UP000033483">
    <property type="component" value="Unassembled WGS sequence"/>
</dbReference>
<name>A0A0F4Z8U7_9PEZI</name>
<feature type="region of interest" description="Disordered" evidence="2">
    <location>
        <begin position="1"/>
        <end position="22"/>
    </location>
</feature>
<comment type="similarity">
    <text evidence="1">Belongs to the RCAN family.</text>
</comment>
<evidence type="ECO:0000313" key="4">
    <source>
        <dbReference type="Proteomes" id="UP000033483"/>
    </source>
</evidence>
<dbReference type="FunFam" id="3.30.70.330:FF:000503">
    <property type="entry name" value="Calcineurin binding protein, putative"/>
    <property type="match status" value="1"/>
</dbReference>
<dbReference type="GO" id="GO:0003676">
    <property type="term" value="F:nucleic acid binding"/>
    <property type="evidence" value="ECO:0007669"/>
    <property type="project" value="InterPro"/>
</dbReference>
<dbReference type="InterPro" id="IPR012677">
    <property type="entry name" value="Nucleotide-bd_a/b_plait_sf"/>
</dbReference>
<dbReference type="SUPFAM" id="SSF54928">
    <property type="entry name" value="RNA-binding domain, RBD"/>
    <property type="match status" value="1"/>
</dbReference>
<dbReference type="OrthoDB" id="17212at2759"/>
<evidence type="ECO:0008006" key="5">
    <source>
        <dbReference type="Google" id="ProtNLM"/>
    </source>
</evidence>
<dbReference type="InterPro" id="IPR006931">
    <property type="entry name" value="Calcipressin"/>
</dbReference>
<gene>
    <name evidence="3" type="ORF">TD95_000016</name>
</gene>
<dbReference type="GO" id="GO:0005634">
    <property type="term" value="C:nucleus"/>
    <property type="evidence" value="ECO:0007669"/>
    <property type="project" value="TreeGrafter"/>
</dbReference>
<organism evidence="3 4">
    <name type="scientific">Thielaviopsis punctulata</name>
    <dbReference type="NCBI Taxonomy" id="72032"/>
    <lineage>
        <taxon>Eukaryota</taxon>
        <taxon>Fungi</taxon>
        <taxon>Dikarya</taxon>
        <taxon>Ascomycota</taxon>
        <taxon>Pezizomycotina</taxon>
        <taxon>Sordariomycetes</taxon>
        <taxon>Hypocreomycetidae</taxon>
        <taxon>Microascales</taxon>
        <taxon>Ceratocystidaceae</taxon>
        <taxon>Thielaviopsis</taxon>
    </lineage>
</organism>
<dbReference type="GO" id="GO:0005737">
    <property type="term" value="C:cytoplasm"/>
    <property type="evidence" value="ECO:0007669"/>
    <property type="project" value="TreeGrafter"/>
</dbReference>
<evidence type="ECO:0000313" key="3">
    <source>
        <dbReference type="EMBL" id="KKA26263.1"/>
    </source>
</evidence>
<dbReference type="EMBL" id="LAEV01002237">
    <property type="protein sequence ID" value="KKA26263.1"/>
    <property type="molecule type" value="Genomic_DNA"/>
</dbReference>
<keyword evidence="4" id="KW-1185">Reference proteome</keyword>
<comment type="caution">
    <text evidence="3">The sequence shown here is derived from an EMBL/GenBank/DDBJ whole genome shotgun (WGS) entry which is preliminary data.</text>
</comment>
<evidence type="ECO:0000256" key="2">
    <source>
        <dbReference type="SAM" id="MobiDB-lite"/>
    </source>
</evidence>
<dbReference type="Gene3D" id="3.30.70.330">
    <property type="match status" value="1"/>
</dbReference>
<dbReference type="PANTHER" id="PTHR10300">
    <property type="entry name" value="CALCIPRESSIN"/>
    <property type="match status" value="1"/>
</dbReference>
<dbReference type="GO" id="GO:0008597">
    <property type="term" value="F:calcium-dependent protein serine/threonine phosphatase regulator activity"/>
    <property type="evidence" value="ECO:0007669"/>
    <property type="project" value="TreeGrafter"/>
</dbReference>
<sequence length="277" mass="30282">MNATPSNRISKPSSSSLSSRRSPKLTLDLSCIPKMSQPTPITNTLLITGLDNPETFSPANLDILRARISQIARINTWSPLRSFRRIMVSFTSVEDAKVVRHRWDGDVILGQRVRVFYGMHTPLADAAGPSSSRLALPDAGKLFFISPPPSPPVGWEVRLEDAPNKQVHADDLAEALAKLNQAAPGPSDVLMLDDSPVTPVDAQMQNEALERGRGGKTHARSGSATLIWLPEQHGHSPEAMIPAISIEDMCDPESMSISQTKINMTHTMRPPVELMEQ</sequence>
<dbReference type="InterPro" id="IPR035979">
    <property type="entry name" value="RBD_domain_sf"/>
</dbReference>
<protein>
    <recommendedName>
        <fullName evidence="5">Calcipressin</fullName>
    </recommendedName>
</protein>
<reference evidence="3 4" key="1">
    <citation type="submission" date="2015-03" db="EMBL/GenBank/DDBJ databases">
        <authorList>
            <person name="Radwan O."/>
            <person name="Al-Naeli F.A."/>
            <person name="Rendon G.A."/>
            <person name="Fields C."/>
        </authorList>
    </citation>
    <scope>NUCLEOTIDE SEQUENCE [LARGE SCALE GENOMIC DNA]</scope>
    <source>
        <strain evidence="3">CR-DP1</strain>
    </source>
</reference>
<dbReference type="GO" id="GO:0019722">
    <property type="term" value="P:calcium-mediated signaling"/>
    <property type="evidence" value="ECO:0007669"/>
    <property type="project" value="InterPro"/>
</dbReference>
<proteinExistence type="inferred from homology"/>
<dbReference type="Pfam" id="PF04847">
    <property type="entry name" value="Calcipressin"/>
    <property type="match status" value="1"/>
</dbReference>
<feature type="compositionally biased region" description="Low complexity" evidence="2">
    <location>
        <begin position="10"/>
        <end position="20"/>
    </location>
</feature>
<dbReference type="PANTHER" id="PTHR10300:SF14">
    <property type="entry name" value="PROTEIN SARAH"/>
    <property type="match status" value="1"/>
</dbReference>